<keyword evidence="4" id="KW-1185">Reference proteome</keyword>
<dbReference type="Proteomes" id="UP000283509">
    <property type="component" value="Unassembled WGS sequence"/>
</dbReference>
<feature type="region of interest" description="Disordered" evidence="2">
    <location>
        <begin position="1"/>
        <end position="23"/>
    </location>
</feature>
<feature type="compositionally biased region" description="Basic and acidic residues" evidence="2">
    <location>
        <begin position="1"/>
        <end position="11"/>
    </location>
</feature>
<dbReference type="OrthoDB" id="6376179at2759"/>
<proteinExistence type="predicted"/>
<reference evidence="3 4" key="2">
    <citation type="submission" date="2019-01" db="EMBL/GenBank/DDBJ databases">
        <title>The decoding of complex shrimp genome reveals the adaptation for benthos swimmer, frequently molting mechanism and breeding impact on genome.</title>
        <authorList>
            <person name="Sun Y."/>
            <person name="Gao Y."/>
            <person name="Yu Y."/>
        </authorList>
    </citation>
    <scope>NUCLEOTIDE SEQUENCE [LARGE SCALE GENOMIC DNA]</scope>
    <source>
        <tissue evidence="3">Muscle</tissue>
    </source>
</reference>
<sequence length="382" mass="44241">MDEIKKDEKTSQAKVMEGTEESLKRLEKKYEDVLEKYKEYRRDGEEKKQEKEFLQTCLPSRLPRMEVRADEQSSKILAMKEKVCLLEGKTQAQSSTLALAKKRLEEIKEAKNELQKKMGVIETRMGSRRTKMAMAAKAVEKMKPLADVLERDVTHFEEIYTKNEEEYVKVREKNRKVVIYQTEGNKRSLGNEELEKTIQLLTRRSQEQKEVCKELKSKEKAAMEKIDDCYQKTNEEGELIAEINTTYERKWTKVHESLGHCNRLIEASNLEIQELKDDTPVVTADLPVKQKQEAVNQEQDELVIVGSVELKRKEVDELPPIVEDCTVVLDEITLDDCPLYIDEAAMQDSPMYVEDTAWHDSTILTEDIIDITEESPTNSPKS</sequence>
<comment type="caution">
    <text evidence="3">The sequence shown here is derived from an EMBL/GenBank/DDBJ whole genome shotgun (WGS) entry which is preliminary data.</text>
</comment>
<keyword evidence="1" id="KW-0175">Coiled coil</keyword>
<evidence type="ECO:0000256" key="2">
    <source>
        <dbReference type="SAM" id="MobiDB-lite"/>
    </source>
</evidence>
<accession>A0A3R7SPK6</accession>
<evidence type="ECO:0000313" key="3">
    <source>
        <dbReference type="EMBL" id="ROT69651.1"/>
    </source>
</evidence>
<name>A0A3R7SPK6_PENVA</name>
<reference evidence="3 4" key="1">
    <citation type="submission" date="2018-04" db="EMBL/GenBank/DDBJ databases">
        <authorList>
            <person name="Zhang X."/>
            <person name="Yuan J."/>
            <person name="Li F."/>
            <person name="Xiang J."/>
        </authorList>
    </citation>
    <scope>NUCLEOTIDE SEQUENCE [LARGE SCALE GENOMIC DNA]</scope>
    <source>
        <tissue evidence="3">Muscle</tissue>
    </source>
</reference>
<protein>
    <submittedName>
        <fullName evidence="3">Uncharacterized protein</fullName>
    </submittedName>
</protein>
<gene>
    <name evidence="3" type="ORF">C7M84_012156</name>
</gene>
<feature type="coiled-coil region" evidence="1">
    <location>
        <begin position="191"/>
        <end position="218"/>
    </location>
</feature>
<evidence type="ECO:0000256" key="1">
    <source>
        <dbReference type="SAM" id="Coils"/>
    </source>
</evidence>
<organism evidence="3 4">
    <name type="scientific">Penaeus vannamei</name>
    <name type="common">Whiteleg shrimp</name>
    <name type="synonym">Litopenaeus vannamei</name>
    <dbReference type="NCBI Taxonomy" id="6689"/>
    <lineage>
        <taxon>Eukaryota</taxon>
        <taxon>Metazoa</taxon>
        <taxon>Ecdysozoa</taxon>
        <taxon>Arthropoda</taxon>
        <taxon>Crustacea</taxon>
        <taxon>Multicrustacea</taxon>
        <taxon>Malacostraca</taxon>
        <taxon>Eumalacostraca</taxon>
        <taxon>Eucarida</taxon>
        <taxon>Decapoda</taxon>
        <taxon>Dendrobranchiata</taxon>
        <taxon>Penaeoidea</taxon>
        <taxon>Penaeidae</taxon>
        <taxon>Penaeus</taxon>
    </lineage>
</organism>
<evidence type="ECO:0000313" key="4">
    <source>
        <dbReference type="Proteomes" id="UP000283509"/>
    </source>
</evidence>
<dbReference type="AlphaFoldDB" id="A0A3R7SPK6"/>
<dbReference type="EMBL" id="QCYY01002540">
    <property type="protein sequence ID" value="ROT69651.1"/>
    <property type="molecule type" value="Genomic_DNA"/>
</dbReference>
<feature type="coiled-coil region" evidence="1">
    <location>
        <begin position="97"/>
        <end position="124"/>
    </location>
</feature>